<evidence type="ECO:0000313" key="2">
    <source>
        <dbReference type="Proteomes" id="UP000034883"/>
    </source>
</evidence>
<dbReference type="AlphaFoldDB" id="A0A0F6SHI6"/>
<accession>A0A0F6SHI6</accession>
<dbReference type="KEGG" id="samy:DB32_007658"/>
<proteinExistence type="predicted"/>
<sequence length="449" mass="47623">MLSAVLSQGCIPDFSGFTIVDDIARDDGGMDATVAQEDAGDVNDGGPIDANDPPATPLDTACPTPWEDLVAPFPEVCTGRVSERVGAPFELDDVAITRGSDGVVVIAYDSYDGPDLAELRTLRFHEDAPEHAAAGPVIRPVAVMGEWVGTSVALATQGADTHHLAYWVRSDVGHEIQHRTLRGNLLSEPDPVAISVGARGAVDIEIDAAGLPVVAWHDDETGRNAVRRATGEGTWAIDVNVRSDGDPGIEGVGAVALAAGAGSAMHYAFQWCVSLAVSAPSYSVSTAAASWSAARMIDNSEIEDRASGIGVDLALVGDETFLAYLDWAEQRGAVRLARFTGSGPIAITTLIDDISILNRPGRHPMVIETDAYGLLHLLTARVESPETQLEYWRQVRRGGELEWVVDVVGVIGAVPERVHADMVIGPDRRPHIVYSDPFVGAVVYATVQL</sequence>
<keyword evidence="2" id="KW-1185">Reference proteome</keyword>
<gene>
    <name evidence="1" type="ORF">DB32_007658</name>
</gene>
<organism evidence="1 2">
    <name type="scientific">Sandaracinus amylolyticus</name>
    <dbReference type="NCBI Taxonomy" id="927083"/>
    <lineage>
        <taxon>Bacteria</taxon>
        <taxon>Pseudomonadati</taxon>
        <taxon>Myxococcota</taxon>
        <taxon>Polyangia</taxon>
        <taxon>Polyangiales</taxon>
        <taxon>Sandaracinaceae</taxon>
        <taxon>Sandaracinus</taxon>
    </lineage>
</organism>
<dbReference type="RefSeq" id="WP_157069953.1">
    <property type="nucleotide sequence ID" value="NZ_CP011125.1"/>
</dbReference>
<protein>
    <submittedName>
        <fullName evidence="1">Uncharacterized protein</fullName>
    </submittedName>
</protein>
<name>A0A0F6SHI6_9BACT</name>
<dbReference type="EMBL" id="CP011125">
    <property type="protein sequence ID" value="AKF10509.1"/>
    <property type="molecule type" value="Genomic_DNA"/>
</dbReference>
<evidence type="ECO:0000313" key="1">
    <source>
        <dbReference type="EMBL" id="AKF10509.1"/>
    </source>
</evidence>
<dbReference type="Proteomes" id="UP000034883">
    <property type="component" value="Chromosome"/>
</dbReference>
<dbReference type="STRING" id="927083.DB32_007658"/>
<reference evidence="1 2" key="1">
    <citation type="submission" date="2015-03" db="EMBL/GenBank/DDBJ databases">
        <title>Genome assembly of Sandaracinus amylolyticus DSM 53668.</title>
        <authorList>
            <person name="Sharma G."/>
            <person name="Subramanian S."/>
        </authorList>
    </citation>
    <scope>NUCLEOTIDE SEQUENCE [LARGE SCALE GENOMIC DNA]</scope>
    <source>
        <strain evidence="1 2">DSM 53668</strain>
    </source>
</reference>